<dbReference type="AlphaFoldDB" id="A0A101HFH0"/>
<organism evidence="1 2">
    <name type="scientific">candidate division WS6 bacterium 34_10</name>
    <dbReference type="NCBI Taxonomy" id="1641389"/>
    <lineage>
        <taxon>Bacteria</taxon>
        <taxon>Candidatus Dojkabacteria</taxon>
    </lineage>
</organism>
<dbReference type="EMBL" id="LGGO01000241">
    <property type="protein sequence ID" value="KUK75916.1"/>
    <property type="molecule type" value="Genomic_DNA"/>
</dbReference>
<proteinExistence type="predicted"/>
<comment type="caution">
    <text evidence="1">The sequence shown here is derived from an EMBL/GenBank/DDBJ whole genome shotgun (WGS) entry which is preliminary data.</text>
</comment>
<evidence type="ECO:0000313" key="1">
    <source>
        <dbReference type="EMBL" id="KUK75916.1"/>
    </source>
</evidence>
<accession>A0A101HFH0</accession>
<protein>
    <submittedName>
        <fullName evidence="1">Uncharacterized protein</fullName>
    </submittedName>
</protein>
<reference evidence="2" key="1">
    <citation type="journal article" date="2015" name="MBio">
        <title>Genome-Resolved Metagenomic Analysis Reveals Roles for Candidate Phyla and Other Microbial Community Members in Biogeochemical Transformations in Oil Reservoirs.</title>
        <authorList>
            <person name="Hu P."/>
            <person name="Tom L."/>
            <person name="Singh A."/>
            <person name="Thomas B.C."/>
            <person name="Baker B.J."/>
            <person name="Piceno Y.M."/>
            <person name="Andersen G.L."/>
            <person name="Banfield J.F."/>
        </authorList>
    </citation>
    <scope>NUCLEOTIDE SEQUENCE [LARGE SCALE GENOMIC DNA]</scope>
</reference>
<sequence length="217" mass="25158">MIGVEDNLKKSSVEIDGKTTPYELVRQIVSENDEIDQLCLVAYKYVPLQVDENELNKEFWVSKQNFLEDGFLESLSNKFSKDVQIGLFSRVSVGYEGDKHIPMMDLEISKSRVNLKKIISRFTHLGLNDGWLLETGNSYHYYGRTLIEDDKWISNFLSRCLLTSIVNSRSDIEDIVDSRYVGHSLRRGSCCLRLTTWDDKSFVPKVVYDFKTEKFLD</sequence>
<name>A0A101HFH0_9BACT</name>
<gene>
    <name evidence="1" type="ORF">XD93_1200</name>
</gene>
<dbReference type="Pfam" id="PF24387">
    <property type="entry name" value="AEP-like"/>
    <property type="match status" value="1"/>
</dbReference>
<evidence type="ECO:0000313" key="2">
    <source>
        <dbReference type="Proteomes" id="UP000053904"/>
    </source>
</evidence>
<dbReference type="InterPro" id="IPR056250">
    <property type="entry name" value="AEP-like"/>
</dbReference>
<dbReference type="Proteomes" id="UP000053904">
    <property type="component" value="Unassembled WGS sequence"/>
</dbReference>